<dbReference type="STRING" id="36022.A0A1V2L7A5"/>
<feature type="compositionally biased region" description="Polar residues" evidence="6">
    <location>
        <begin position="469"/>
        <end position="478"/>
    </location>
</feature>
<dbReference type="FunFam" id="3.40.720.10:FF:000043">
    <property type="entry name" value="Acid phosphatase PHOa"/>
    <property type="match status" value="1"/>
</dbReference>
<proteinExistence type="predicted"/>
<dbReference type="VEuPathDB" id="FungiDB:BON22_2514"/>
<name>A0A1V2L7A5_CYBFA</name>
<evidence type="ECO:0000256" key="6">
    <source>
        <dbReference type="SAM" id="MobiDB-lite"/>
    </source>
</evidence>
<dbReference type="AlphaFoldDB" id="A0A1V2L7A5"/>
<dbReference type="Pfam" id="PF13928">
    <property type="entry name" value="Flocculin_t3"/>
    <property type="match status" value="2"/>
</dbReference>
<feature type="region of interest" description="Disordered" evidence="6">
    <location>
        <begin position="419"/>
        <end position="508"/>
    </location>
</feature>
<evidence type="ECO:0000256" key="3">
    <source>
        <dbReference type="ARBA" id="ARBA00022729"/>
    </source>
</evidence>
<feature type="compositionally biased region" description="Low complexity" evidence="6">
    <location>
        <begin position="479"/>
        <end position="508"/>
    </location>
</feature>
<dbReference type="EC" id="3.1.3.2" evidence="2"/>
<dbReference type="InterPro" id="IPR007312">
    <property type="entry name" value="Phosphoesterase"/>
</dbReference>
<dbReference type="InterPro" id="IPR025928">
    <property type="entry name" value="Flocculin_t3_rpt"/>
</dbReference>
<feature type="signal peptide" evidence="7">
    <location>
        <begin position="1"/>
        <end position="17"/>
    </location>
</feature>
<evidence type="ECO:0000313" key="8">
    <source>
        <dbReference type="EMBL" id="ONH67792.1"/>
    </source>
</evidence>
<accession>A0A1V2L7A5</accession>
<evidence type="ECO:0000256" key="2">
    <source>
        <dbReference type="ARBA" id="ARBA00012646"/>
    </source>
</evidence>
<evidence type="ECO:0000256" key="5">
    <source>
        <dbReference type="ARBA" id="ARBA00023180"/>
    </source>
</evidence>
<reference evidence="9" key="1">
    <citation type="journal article" date="2017" name="Genome Announc.">
        <title>Genome sequences of Cyberlindnera fabianii 65, Pichia kudriavzevii 129, and Saccharomyces cerevisiae 131 isolated from fermented masau fruits in Zimbabwe.</title>
        <authorList>
            <person name="van Rijswijck I.M.H."/>
            <person name="Derks M.F.L."/>
            <person name="Abee T."/>
            <person name="de Ridder D."/>
            <person name="Smid E.J."/>
        </authorList>
    </citation>
    <scope>NUCLEOTIDE SEQUENCE [LARGE SCALE GENOMIC DNA]</scope>
    <source>
        <strain evidence="9">65</strain>
    </source>
</reference>
<feature type="chain" id="PRO_5012844168" description="acid phosphatase" evidence="7">
    <location>
        <begin position="18"/>
        <end position="892"/>
    </location>
</feature>
<dbReference type="Gene3D" id="3.40.720.10">
    <property type="entry name" value="Alkaline Phosphatase, subunit A"/>
    <property type="match status" value="1"/>
</dbReference>
<dbReference type="Proteomes" id="UP000189513">
    <property type="component" value="Unassembled WGS sequence"/>
</dbReference>
<organism evidence="8 9">
    <name type="scientific">Cyberlindnera fabianii</name>
    <name type="common">Yeast</name>
    <name type="synonym">Hansenula fabianii</name>
    <dbReference type="NCBI Taxonomy" id="36022"/>
    <lineage>
        <taxon>Eukaryota</taxon>
        <taxon>Fungi</taxon>
        <taxon>Dikarya</taxon>
        <taxon>Ascomycota</taxon>
        <taxon>Saccharomycotina</taxon>
        <taxon>Saccharomycetes</taxon>
        <taxon>Phaffomycetales</taxon>
        <taxon>Phaffomycetaceae</taxon>
        <taxon>Cyberlindnera</taxon>
    </lineage>
</organism>
<dbReference type="Pfam" id="PF04185">
    <property type="entry name" value="Phosphoesterase"/>
    <property type="match status" value="1"/>
</dbReference>
<keyword evidence="3 7" id="KW-0732">Signal</keyword>
<dbReference type="GO" id="GO:0003993">
    <property type="term" value="F:acid phosphatase activity"/>
    <property type="evidence" value="ECO:0007669"/>
    <property type="project" value="UniProtKB-EC"/>
</dbReference>
<gene>
    <name evidence="8" type="ORF">BON22_2514</name>
</gene>
<protein>
    <recommendedName>
        <fullName evidence="2">acid phosphatase</fullName>
        <ecNumber evidence="2">3.1.3.2</ecNumber>
    </recommendedName>
</protein>
<comment type="caution">
    <text evidence="8">The sequence shown here is derived from an EMBL/GenBank/DDBJ whole genome shotgun (WGS) entry which is preliminary data.</text>
</comment>
<dbReference type="EMBL" id="MPUK01000004">
    <property type="protein sequence ID" value="ONH67792.1"/>
    <property type="molecule type" value="Genomic_DNA"/>
</dbReference>
<dbReference type="PANTHER" id="PTHR31956">
    <property type="entry name" value="NON-SPECIFIC PHOSPHOLIPASE C4-RELATED"/>
    <property type="match status" value="1"/>
</dbReference>
<dbReference type="PANTHER" id="PTHR31956:SF8">
    <property type="entry name" value="ACID PHOSPHATASE PHOA (AFU_ORTHOLOGUE AFUA_1G03570)"/>
    <property type="match status" value="1"/>
</dbReference>
<comment type="catalytic activity">
    <reaction evidence="1">
        <text>a phosphate monoester + H2O = an alcohol + phosphate</text>
        <dbReference type="Rhea" id="RHEA:15017"/>
        <dbReference type="ChEBI" id="CHEBI:15377"/>
        <dbReference type="ChEBI" id="CHEBI:30879"/>
        <dbReference type="ChEBI" id="CHEBI:43474"/>
        <dbReference type="ChEBI" id="CHEBI:67140"/>
        <dbReference type="EC" id="3.1.3.2"/>
    </reaction>
</comment>
<feature type="compositionally biased region" description="Low complexity" evidence="6">
    <location>
        <begin position="432"/>
        <end position="468"/>
    </location>
</feature>
<evidence type="ECO:0000256" key="1">
    <source>
        <dbReference type="ARBA" id="ARBA00000032"/>
    </source>
</evidence>
<evidence type="ECO:0000313" key="9">
    <source>
        <dbReference type="Proteomes" id="UP000189513"/>
    </source>
</evidence>
<keyword evidence="4" id="KW-0378">Hydrolase</keyword>
<dbReference type="InterPro" id="IPR017850">
    <property type="entry name" value="Alkaline_phosphatase_core_sf"/>
</dbReference>
<evidence type="ECO:0000256" key="7">
    <source>
        <dbReference type="SAM" id="SignalP"/>
    </source>
</evidence>
<evidence type="ECO:0000256" key="4">
    <source>
        <dbReference type="ARBA" id="ARBA00022801"/>
    </source>
</evidence>
<keyword evidence="5" id="KW-0325">Glycoprotein</keyword>
<keyword evidence="9" id="KW-1185">Reference proteome</keyword>
<sequence>MLKNILSLLAIGALASAKHTERLFSTIQPSNDEIDASRLTAQTNHYTSNVEGSAFNRFVVIWLENTDFDKAAESDGLHWLAQYGVTLTNYWAVTHPSEPNYAASVGGDYFGMGDDNFNRFPKNVSTVVDLLESKGITWGEYQEDMPYAGFEGFEYVNQQNGANDYVRKHNPLVLYDSVATDSDKLANIKNLTTFYEDLENETLPQWMFITPNMTSDGHDSTIDVSATWTRNFLEPLLCNEYFMKDTLVLVTFDETETYSVKNKVFALLLGGAVPEEKRGTVDSTFYQHYSEISTVEANWDLPHLGRHDVDANVFQIVADKTGVTNVDVDTTNRVNNHSYVGWITDETYDFPAPNVNAVNMNGKPILDSIKSVWESAYSSQLNATYFTATTTTSAWNVPDATVGDPDFLIQTPSPLSCAVSSVLSSEDESSSEGDSSSSTFESSSFEFPTSSEEPSSTLASESSEITSEPVSGTSISEPASQTSAIESSESSTESSASSSIIPSNSTSASASASASESTAIPSTTAAPQFSGSFNDGHPKWQLTFPGALGPWSSISLSFAKGNSSGEFDFSSAIVSVAGVVSSDASVSVNDDSVTIEVDFSIESSEELNFEISAEIVSGSAWTSNAHISLLSGDSKKFVKRAETTWNLSDTITADASSSASSASTSVSTSASDAEASNGSITTSFDSTSVVTEAEQSTTVVTITSCSNDVCSEAEITTGLTVITTTESGIVTEYTTYCPLTDSTTIGDEQSTTVVTITSCSDNACSEVPVTTGVTVITETLAGTVTEYTTYCPLSGSTEALTSKQVATKTGAAEAATETRIITGVTDSTTQTGATEAAASQTIVTKATTSTFPSTTSSEEGFSSPAVTTFEAKAAGLVTGTAFFGLLFSFLML</sequence>
<dbReference type="GO" id="GO:0009395">
    <property type="term" value="P:phospholipid catabolic process"/>
    <property type="evidence" value="ECO:0007669"/>
    <property type="project" value="TreeGrafter"/>
</dbReference>